<sequence length="104" mass="11374">MIKDIYGNTRFYGTYRGVVYSNTDPENHNRIRVKIPQILSNFPTEWCWPVGIVGAIPDIGDGVWVQFEGGDPAYPVWLGTFSNNLISSTSSSGTTTDIIDGGSA</sequence>
<evidence type="ECO:0000259" key="1">
    <source>
        <dbReference type="Pfam" id="PF04717"/>
    </source>
</evidence>
<proteinExistence type="predicted"/>
<evidence type="ECO:0000313" key="2">
    <source>
        <dbReference type="EMBL" id="CAB4128737.1"/>
    </source>
</evidence>
<dbReference type="InterPro" id="IPR006531">
    <property type="entry name" value="Gp5/Vgr_OB"/>
</dbReference>
<name>A0A6J5L6T1_9CAUD</name>
<protein>
    <recommendedName>
        <fullName evidence="1">Gp5/Type VI secretion system Vgr protein OB-fold domain-containing protein</fullName>
    </recommendedName>
</protein>
<dbReference type="Pfam" id="PF04717">
    <property type="entry name" value="Phage_base_V"/>
    <property type="match status" value="1"/>
</dbReference>
<reference evidence="2" key="1">
    <citation type="submission" date="2020-04" db="EMBL/GenBank/DDBJ databases">
        <authorList>
            <person name="Chiriac C."/>
            <person name="Salcher M."/>
            <person name="Ghai R."/>
            <person name="Kavagutti S V."/>
        </authorList>
    </citation>
    <scope>NUCLEOTIDE SEQUENCE</scope>
</reference>
<dbReference type="EMBL" id="LR796226">
    <property type="protein sequence ID" value="CAB4128737.1"/>
    <property type="molecule type" value="Genomic_DNA"/>
</dbReference>
<gene>
    <name evidence="2" type="ORF">UFOVP111_70</name>
</gene>
<accession>A0A6J5L6T1</accession>
<feature type="domain" description="Gp5/Type VI secretion system Vgr protein OB-fold" evidence="1">
    <location>
        <begin position="15"/>
        <end position="80"/>
    </location>
</feature>
<organism evidence="2">
    <name type="scientific">uncultured Caudovirales phage</name>
    <dbReference type="NCBI Taxonomy" id="2100421"/>
    <lineage>
        <taxon>Viruses</taxon>
        <taxon>Duplodnaviria</taxon>
        <taxon>Heunggongvirae</taxon>
        <taxon>Uroviricota</taxon>
        <taxon>Caudoviricetes</taxon>
        <taxon>Peduoviridae</taxon>
        <taxon>Maltschvirus</taxon>
        <taxon>Maltschvirus maltsch</taxon>
    </lineage>
</organism>
<dbReference type="SUPFAM" id="SSF69255">
    <property type="entry name" value="gp5 N-terminal domain-like"/>
    <property type="match status" value="1"/>
</dbReference>